<dbReference type="EMBL" id="JAESVG020000001">
    <property type="protein sequence ID" value="KAG8631511.1"/>
    <property type="molecule type" value="Genomic_DNA"/>
</dbReference>
<dbReference type="OrthoDB" id="2343925at2759"/>
<dbReference type="InterPro" id="IPR008930">
    <property type="entry name" value="Terpenoid_cyclase/PrenylTrfase"/>
</dbReference>
<sequence length="789" mass="88756">MFEGIEGGSGLENLLDSAKDLIAEARNGIDPFYGLSTASCQTYDTAWVAMVVKRSESGEEIWAFPQSFKYILEAQTSRGGWDNPKASKTVGILDTAAALLALYRHWARPLQILEVSRVELEDRIAKARTSLVSQLQQWDDLVESNHIGAELILPSLLDQLRQIDPSLHSTRFNAEKDLIRMNEEKLRHFDVSSLYSSRPSSALHSLEAFLGKLDFDRVGHHLYHGSMMASPSSTAAYLIGASKYEPTAEAYLSHILERTAKGSPGGIPGTFPITNFECSWITATLLRDCFAYEDLAGPSLDCLIQTLEESFQAGKGVIGFAPRTADVDDTAKGLLALMSMRRPCYADPRPMINVFEREDHFTTFGSERDPSFTSNCHVLLSLLAQESNLHLYRAQIHKATKFLCDFLFYRDGSVKDKWHMTSSYPSMLLVEAFSELLRLQEDQKLEQLLTSDEQHRVYIVLFQTCLRTLLAQTSLTESALFLPFLRKEKEAIFSRDGTMLTPDDYLDIIPYTWVICGDRISIHTSPSLALEMMLLSMYGYQVDEFFESSAMTGHYQNGSDVKRLVDDVLQQNVTKGPEPSNGTSKRDTGALSQVTQEATMSMPKMSAGLHRFISYILKHPSVAQAHPNHQSELHRELRAFLHAHCDQSDENRRLAAQDECDELHSPSQTLFQYVRSTGGDHVACAYSLSFMLCLISSSLCDGGEVFRTAEEKYLAAAAARHLTTMCRIYNDYGSLARDTAERNVNSMHYPEFRQTTAQAEDPTRAKKKALLSLGEYEHDLWLLHRQEGW</sequence>
<evidence type="ECO:0000313" key="3">
    <source>
        <dbReference type="Proteomes" id="UP000809789"/>
    </source>
</evidence>
<comment type="caution">
    <text evidence="2">The sequence shown here is derived from an EMBL/GenBank/DDBJ whole genome shotgun (WGS) entry which is preliminary data.</text>
</comment>
<dbReference type="SUPFAM" id="SSF48239">
    <property type="entry name" value="Terpenoid cyclases/Protein prenyltransferases"/>
    <property type="match status" value="2"/>
</dbReference>
<dbReference type="GO" id="GO:0016102">
    <property type="term" value="P:diterpenoid biosynthetic process"/>
    <property type="evidence" value="ECO:0007669"/>
    <property type="project" value="TreeGrafter"/>
</dbReference>
<accession>A0A8K0L7Q1</accession>
<dbReference type="GO" id="GO:0010333">
    <property type="term" value="F:terpene synthase activity"/>
    <property type="evidence" value="ECO:0007669"/>
    <property type="project" value="InterPro"/>
</dbReference>
<name>A0A8K0L7Q1_9PEZI</name>
<dbReference type="PANTHER" id="PTHR31739">
    <property type="entry name" value="ENT-COPALYL DIPHOSPHATE SYNTHASE, CHLOROPLASTIC"/>
    <property type="match status" value="1"/>
</dbReference>
<comment type="similarity">
    <text evidence="1">Belongs to the terpene synthase family.</text>
</comment>
<dbReference type="PANTHER" id="PTHR31739:SF25">
    <property type="entry name" value="(E,E)-GERANYLLINALOOL SYNTHASE"/>
    <property type="match status" value="1"/>
</dbReference>
<proteinExistence type="inferred from homology"/>
<evidence type="ECO:0000256" key="1">
    <source>
        <dbReference type="ARBA" id="ARBA00006333"/>
    </source>
</evidence>
<organism evidence="2 3">
    <name type="scientific">Elsinoe batatas</name>
    <dbReference type="NCBI Taxonomy" id="2601811"/>
    <lineage>
        <taxon>Eukaryota</taxon>
        <taxon>Fungi</taxon>
        <taxon>Dikarya</taxon>
        <taxon>Ascomycota</taxon>
        <taxon>Pezizomycotina</taxon>
        <taxon>Dothideomycetes</taxon>
        <taxon>Dothideomycetidae</taxon>
        <taxon>Myriangiales</taxon>
        <taxon>Elsinoaceae</taxon>
        <taxon>Elsinoe</taxon>
    </lineage>
</organism>
<dbReference type="Proteomes" id="UP000809789">
    <property type="component" value="Unassembled WGS sequence"/>
</dbReference>
<keyword evidence="3" id="KW-1185">Reference proteome</keyword>
<evidence type="ECO:0008006" key="4">
    <source>
        <dbReference type="Google" id="ProtNLM"/>
    </source>
</evidence>
<dbReference type="Gene3D" id="1.50.10.160">
    <property type="match status" value="1"/>
</dbReference>
<evidence type="ECO:0000313" key="2">
    <source>
        <dbReference type="EMBL" id="KAG8631511.1"/>
    </source>
</evidence>
<dbReference type="InterPro" id="IPR050148">
    <property type="entry name" value="Terpene_synthase-like"/>
</dbReference>
<reference evidence="2" key="1">
    <citation type="submission" date="2021-07" db="EMBL/GenBank/DDBJ databases">
        <title>Elsinoe batatas strain:CRI-CJ2 Genome sequencing and assembly.</title>
        <authorList>
            <person name="Huang L."/>
        </authorList>
    </citation>
    <scope>NUCLEOTIDE SEQUENCE</scope>
    <source>
        <strain evidence="2">CRI-CJ2</strain>
    </source>
</reference>
<gene>
    <name evidence="2" type="ORF">KVT40_000651</name>
</gene>
<dbReference type="GO" id="GO:0000287">
    <property type="term" value="F:magnesium ion binding"/>
    <property type="evidence" value="ECO:0007669"/>
    <property type="project" value="TreeGrafter"/>
</dbReference>
<protein>
    <recommendedName>
        <fullName evidence="4">Ent-kaurene synthase</fullName>
    </recommendedName>
</protein>
<dbReference type="AlphaFoldDB" id="A0A8K0L7Q1"/>